<evidence type="ECO:0000313" key="3">
    <source>
        <dbReference type="Proteomes" id="UP000050761"/>
    </source>
</evidence>
<accession>A0A183G7F7</accession>
<feature type="region of interest" description="Disordered" evidence="1">
    <location>
        <begin position="59"/>
        <end position="87"/>
    </location>
</feature>
<proteinExistence type="predicted"/>
<sequence>MQGLRRRLLYEAGTRAGAHEERLQTELLERRREQLAGRAAQELRHRFVFAFFSQFSTQPRSRDLASPPIAPWGAKAPEPPVLPPTPTSASIVASDLANLTKLTSTLVPVSYTVLVLTLGFAHSQ</sequence>
<reference evidence="4" key="2">
    <citation type="submission" date="2019-09" db="UniProtKB">
        <authorList>
            <consortium name="WormBaseParasite"/>
        </authorList>
    </citation>
    <scope>IDENTIFICATION</scope>
</reference>
<dbReference type="Proteomes" id="UP000050761">
    <property type="component" value="Unassembled WGS sequence"/>
</dbReference>
<evidence type="ECO:0000313" key="4">
    <source>
        <dbReference type="WBParaSite" id="HPBE_0001771901-mRNA-1"/>
    </source>
</evidence>
<keyword evidence="3" id="KW-1185">Reference proteome</keyword>
<dbReference type="WBParaSite" id="HPBE_0001771901-mRNA-1">
    <property type="protein sequence ID" value="HPBE_0001771901-mRNA-1"/>
    <property type="gene ID" value="HPBE_0001771901"/>
</dbReference>
<evidence type="ECO:0000313" key="2">
    <source>
        <dbReference type="EMBL" id="VDP09707.1"/>
    </source>
</evidence>
<accession>A0A3P8A731</accession>
<name>A0A183G7F7_HELPZ</name>
<protein>
    <submittedName>
        <fullName evidence="2 4">Uncharacterized protein</fullName>
    </submittedName>
</protein>
<dbReference type="EMBL" id="UZAH01030214">
    <property type="protein sequence ID" value="VDP09707.1"/>
    <property type="molecule type" value="Genomic_DNA"/>
</dbReference>
<dbReference type="AlphaFoldDB" id="A0A183G7F7"/>
<feature type="compositionally biased region" description="Pro residues" evidence="1">
    <location>
        <begin position="77"/>
        <end position="86"/>
    </location>
</feature>
<organism evidence="3 4">
    <name type="scientific">Heligmosomoides polygyrus</name>
    <name type="common">Parasitic roundworm</name>
    <dbReference type="NCBI Taxonomy" id="6339"/>
    <lineage>
        <taxon>Eukaryota</taxon>
        <taxon>Metazoa</taxon>
        <taxon>Ecdysozoa</taxon>
        <taxon>Nematoda</taxon>
        <taxon>Chromadorea</taxon>
        <taxon>Rhabditida</taxon>
        <taxon>Rhabditina</taxon>
        <taxon>Rhabditomorpha</taxon>
        <taxon>Strongyloidea</taxon>
        <taxon>Heligmosomidae</taxon>
        <taxon>Heligmosomoides</taxon>
    </lineage>
</organism>
<evidence type="ECO:0000256" key="1">
    <source>
        <dbReference type="SAM" id="MobiDB-lite"/>
    </source>
</evidence>
<gene>
    <name evidence="2" type="ORF">HPBE_LOCUS17718</name>
</gene>
<reference evidence="2 3" key="1">
    <citation type="submission" date="2018-11" db="EMBL/GenBank/DDBJ databases">
        <authorList>
            <consortium name="Pathogen Informatics"/>
        </authorList>
    </citation>
    <scope>NUCLEOTIDE SEQUENCE [LARGE SCALE GENOMIC DNA]</scope>
</reference>